<dbReference type="VEuPathDB" id="FungiDB:CJJ09_005488"/>
<dbReference type="EMBL" id="PEKT02000006">
    <property type="protein sequence ID" value="PIS54623.1"/>
    <property type="molecule type" value="Genomic_DNA"/>
</dbReference>
<dbReference type="Proteomes" id="UP000230249">
    <property type="component" value="Unassembled WGS sequence"/>
</dbReference>
<dbReference type="PANTHER" id="PTHR12400">
    <property type="entry name" value="INOSITOL POLYPHOSPHATE KINASE"/>
    <property type="match status" value="1"/>
</dbReference>
<comment type="similarity">
    <text evidence="1 4">Belongs to the inositol phosphokinase (IPK) family.</text>
</comment>
<evidence type="ECO:0000256" key="2">
    <source>
        <dbReference type="ARBA" id="ARBA00022679"/>
    </source>
</evidence>
<evidence type="ECO:0000313" key="7">
    <source>
        <dbReference type="Proteomes" id="UP000230249"/>
    </source>
</evidence>
<dbReference type="VEuPathDB" id="FungiDB:QG37_05990"/>
<keyword evidence="2 4" id="KW-0808">Transferase</keyword>
<evidence type="ECO:0000256" key="1">
    <source>
        <dbReference type="ARBA" id="ARBA00007374"/>
    </source>
</evidence>
<dbReference type="Gene3D" id="3.30.470.160">
    <property type="entry name" value="Inositol polyphosphate kinase"/>
    <property type="match status" value="1"/>
</dbReference>
<dbReference type="GO" id="GO:0046854">
    <property type="term" value="P:phosphatidylinositol phosphate biosynthetic process"/>
    <property type="evidence" value="ECO:0007669"/>
    <property type="project" value="TreeGrafter"/>
</dbReference>
<reference evidence="6" key="2">
    <citation type="submission" date="2017-11" db="EMBL/GenBank/DDBJ databases">
        <title>Candida auris genome assembly and annotation.</title>
        <authorList>
            <person name="Munoz J.F."/>
            <person name="Gade L.G."/>
            <person name="Chow N.A."/>
            <person name="Litvintseva A.P."/>
            <person name="Loparev V.N."/>
            <person name="Cuomo C.A."/>
        </authorList>
    </citation>
    <scope>NUCLEOTIDE SEQUENCE</scope>
    <source>
        <strain evidence="6">B8441</strain>
    </source>
</reference>
<dbReference type="GO" id="GO:0000824">
    <property type="term" value="F:inositol-1,4,5,6-tetrakisphosphate 3-kinase activity"/>
    <property type="evidence" value="ECO:0007669"/>
    <property type="project" value="TreeGrafter"/>
</dbReference>
<dbReference type="EC" id="2.7.-.-" evidence="4"/>
<dbReference type="GO" id="GO:0032958">
    <property type="term" value="P:inositol phosphate biosynthetic process"/>
    <property type="evidence" value="ECO:0007669"/>
    <property type="project" value="InterPro"/>
</dbReference>
<comment type="caution">
    <text evidence="6">The sequence shown here is derived from an EMBL/GenBank/DDBJ whole genome shotgun (WGS) entry which is preliminary data.</text>
</comment>
<dbReference type="Pfam" id="PF03770">
    <property type="entry name" value="IPK"/>
    <property type="match status" value="1"/>
</dbReference>
<dbReference type="EMBL" id="PEKT03000007">
    <property type="protein sequence ID" value="KAK8438328.1"/>
    <property type="molecule type" value="Genomic_DNA"/>
</dbReference>
<dbReference type="GO" id="GO:0005737">
    <property type="term" value="C:cytoplasm"/>
    <property type="evidence" value="ECO:0007669"/>
    <property type="project" value="TreeGrafter"/>
</dbReference>
<accession>A0A2H0ZWF1</accession>
<dbReference type="STRING" id="498019.A0A2H0ZWF1"/>
<dbReference type="VEuPathDB" id="FungiDB:B9J08_002400"/>
<dbReference type="GO" id="GO:0008440">
    <property type="term" value="F:inositol-1,4,5-trisphosphate 3-kinase activity"/>
    <property type="evidence" value="ECO:0007669"/>
    <property type="project" value="TreeGrafter"/>
</dbReference>
<protein>
    <recommendedName>
        <fullName evidence="4">Kinase</fullName>
        <ecNumber evidence="4">2.7.-.-</ecNumber>
    </recommendedName>
</protein>
<dbReference type="VEuPathDB" id="FungiDB:CJI96_0004955"/>
<reference evidence="5" key="4">
    <citation type="submission" date="2024-03" db="EMBL/GenBank/DDBJ databases">
        <title>Improved genome assembly of Candida auris strain B8441 and annotation of B11205.</title>
        <authorList>
            <person name="Cauldron N.C."/>
            <person name="Shea T."/>
            <person name="Cuomo C.A."/>
        </authorList>
    </citation>
    <scope>NUCLEOTIDE SEQUENCE</scope>
    <source>
        <strain evidence="5">B8441</strain>
    </source>
</reference>
<evidence type="ECO:0000256" key="3">
    <source>
        <dbReference type="ARBA" id="ARBA00022777"/>
    </source>
</evidence>
<dbReference type="GO" id="GO:0005634">
    <property type="term" value="C:nucleus"/>
    <property type="evidence" value="ECO:0007669"/>
    <property type="project" value="TreeGrafter"/>
</dbReference>
<keyword evidence="3 4" id="KW-0418">Kinase</keyword>
<dbReference type="VEuPathDB" id="FungiDB:CJJ07_004375"/>
<organism evidence="6">
    <name type="scientific">Candidozyma auris</name>
    <name type="common">Yeast</name>
    <name type="synonym">Candida auris</name>
    <dbReference type="NCBI Taxonomy" id="498019"/>
    <lineage>
        <taxon>Eukaryota</taxon>
        <taxon>Fungi</taxon>
        <taxon>Dikarya</taxon>
        <taxon>Ascomycota</taxon>
        <taxon>Saccharomycotina</taxon>
        <taxon>Pichiomycetes</taxon>
        <taxon>Metschnikowiaceae</taxon>
        <taxon>Candidozyma</taxon>
    </lineage>
</organism>
<dbReference type="VEuPathDB" id="FungiDB:CJI97_001944"/>
<evidence type="ECO:0000313" key="6">
    <source>
        <dbReference type="EMBL" id="PIS54623.1"/>
    </source>
</evidence>
<evidence type="ECO:0000313" key="5">
    <source>
        <dbReference type="EMBL" id="KAK8438328.1"/>
    </source>
</evidence>
<name>A0A2H0ZWF1_CANAR</name>
<sequence length="354" mass="40265">MRTVRTSPVYIDFTYISQMEGFVPSKHQAAGHDGCLTAGAVFAKLTNQQEIDFYESTAPPTEELPQGSHLSHWMPIYMGTLNEGVIEADEQMTTIVADEIKDIEEVKRKTPASDKKYIVLSNLYHGFLRPSILDIKLGKVLVDDTVSEEKKLRLDKVSASTTSGSLHFRICGMKIHKAGDKPLPKIFPGMEKTVTEDEESVSFDKFYGRSLTTANIDDGVDQFFAFVQDKTQKKLLLNRFLQRLQLLYNCLLDTEVRIISGSLFFVIESDPQRWRDALKDEKSYYALDPLLREYDEDESDSDEENHLKNLPLSSLHMIDFAHAKYTKGEGYDENIIVGVENLIGVFERLLQKCN</sequence>
<keyword evidence="7" id="KW-1185">Reference proteome</keyword>
<evidence type="ECO:0000256" key="4">
    <source>
        <dbReference type="RuleBase" id="RU363090"/>
    </source>
</evidence>
<dbReference type="PANTHER" id="PTHR12400:SF103">
    <property type="entry name" value="INOSITOL POLYPHOSPHATE MULTIKINASE"/>
    <property type="match status" value="1"/>
</dbReference>
<gene>
    <name evidence="6" type="ORF">B9J08_002400</name>
    <name evidence="5" type="ORF">B9J08_05410</name>
</gene>
<reference evidence="5 7" key="3">
    <citation type="journal article" date="2018" name="Nat. Commun.">
        <title>Genomic insights into multidrug-resistance, mating and virulence in Candida auris and related emerging species.</title>
        <authorList>
            <person name="Munoz J.F."/>
            <person name="Gade L."/>
            <person name="Chow N.A."/>
            <person name="Loparev V.N."/>
            <person name="Juieng P."/>
            <person name="Berkow E.L."/>
            <person name="Farrer R.A."/>
            <person name="Litvintseva A.P."/>
            <person name="Cuomo C.A."/>
        </authorList>
    </citation>
    <scope>GENOME REANNOTATION</scope>
    <source>
        <strain evidence="5 7">B8441</strain>
    </source>
</reference>
<dbReference type="InterPro" id="IPR005522">
    <property type="entry name" value="IPK"/>
</dbReference>
<dbReference type="OMA" id="FRICGMK"/>
<dbReference type="SUPFAM" id="SSF56104">
    <property type="entry name" value="SAICAR synthase-like"/>
    <property type="match status" value="1"/>
</dbReference>
<proteinExistence type="inferred from homology"/>
<dbReference type="InterPro" id="IPR038286">
    <property type="entry name" value="IPK_sf"/>
</dbReference>
<reference evidence="6 7" key="1">
    <citation type="journal article" date="2017" name="Clin. Infect. Dis.">
        <title>Simultaneous emergence of multidrug-resistant Candida auris on 3 continents confirmed by whole-genome sequencing and epidemiological analyses.</title>
        <authorList>
            <person name="Lockhart S.R."/>
            <person name="Etienne K.A."/>
            <person name="Vallabhaneni S."/>
            <person name="Farooqi J."/>
            <person name="Chowdhary A."/>
            <person name="Govender N.P."/>
            <person name="Colombo A.L."/>
            <person name="Calvo B."/>
            <person name="Cuomo C.A."/>
            <person name="Desjardins C.A."/>
            <person name="Berkow E.L."/>
            <person name="Castanheira M."/>
            <person name="Magobo R.E."/>
            <person name="Jabeen K."/>
            <person name="Asghar R.J."/>
            <person name="Meis J.F."/>
            <person name="Jackson B."/>
            <person name="Chiller T."/>
            <person name="Litvintseva A.P."/>
        </authorList>
    </citation>
    <scope>NUCLEOTIDE SEQUENCE [LARGE SCALE GENOMIC DNA]</scope>
    <source>
        <strain evidence="6 7">B8441</strain>
    </source>
</reference>
<dbReference type="AlphaFoldDB" id="A0A2H0ZWF1"/>